<feature type="region of interest" description="Disordered" evidence="1">
    <location>
        <begin position="1"/>
        <end position="36"/>
    </location>
</feature>
<dbReference type="EMBL" id="ML738009">
    <property type="protein sequence ID" value="KAE8357489.1"/>
    <property type="molecule type" value="Genomic_DNA"/>
</dbReference>
<evidence type="ECO:0000313" key="3">
    <source>
        <dbReference type="Proteomes" id="UP000326268"/>
    </source>
</evidence>
<proteinExistence type="predicted"/>
<name>A0A5N6ZL07_9EURO</name>
<keyword evidence="3" id="KW-1185">Reference proteome</keyword>
<evidence type="ECO:0000313" key="2">
    <source>
        <dbReference type="EMBL" id="KAE8357489.1"/>
    </source>
</evidence>
<evidence type="ECO:0000256" key="1">
    <source>
        <dbReference type="SAM" id="MobiDB-lite"/>
    </source>
</evidence>
<dbReference type="Proteomes" id="UP000326268">
    <property type="component" value="Unassembled WGS sequence"/>
</dbReference>
<sequence>MKISYILPPAKSKHTHTHSQPTSNNPNGELSSQPGTVFKLQTGLPLPKSSTHIFQDQLMFFYRNSPPP</sequence>
<reference evidence="2 3" key="1">
    <citation type="submission" date="2019-04" db="EMBL/GenBank/DDBJ databases">
        <title>Friends and foes A comparative genomics studyof 23 Aspergillus species from section Flavi.</title>
        <authorList>
            <consortium name="DOE Joint Genome Institute"/>
            <person name="Kjaerbolling I."/>
            <person name="Vesth T."/>
            <person name="Frisvad J.C."/>
            <person name="Nybo J.L."/>
            <person name="Theobald S."/>
            <person name="Kildgaard S."/>
            <person name="Isbrandt T."/>
            <person name="Kuo A."/>
            <person name="Sato A."/>
            <person name="Lyhne E.K."/>
            <person name="Kogle M.E."/>
            <person name="Wiebenga A."/>
            <person name="Kun R.S."/>
            <person name="Lubbers R.J."/>
            <person name="Makela M.R."/>
            <person name="Barry K."/>
            <person name="Chovatia M."/>
            <person name="Clum A."/>
            <person name="Daum C."/>
            <person name="Haridas S."/>
            <person name="He G."/>
            <person name="LaButti K."/>
            <person name="Lipzen A."/>
            <person name="Mondo S."/>
            <person name="Riley R."/>
            <person name="Salamov A."/>
            <person name="Simmons B.A."/>
            <person name="Magnuson J.K."/>
            <person name="Henrissat B."/>
            <person name="Mortensen U.H."/>
            <person name="Larsen T.O."/>
            <person name="Devries R.P."/>
            <person name="Grigoriev I.V."/>
            <person name="Machida M."/>
            <person name="Baker S.E."/>
            <person name="Andersen M.R."/>
        </authorList>
    </citation>
    <scope>NUCLEOTIDE SEQUENCE [LARGE SCALE GENOMIC DNA]</scope>
    <source>
        <strain evidence="2 3">CBS 763.97</strain>
    </source>
</reference>
<dbReference type="GeneID" id="43653859"/>
<organism evidence="2 3">
    <name type="scientific">Aspergillus caelatus</name>
    <dbReference type="NCBI Taxonomy" id="61420"/>
    <lineage>
        <taxon>Eukaryota</taxon>
        <taxon>Fungi</taxon>
        <taxon>Dikarya</taxon>
        <taxon>Ascomycota</taxon>
        <taxon>Pezizomycotina</taxon>
        <taxon>Eurotiomycetes</taxon>
        <taxon>Eurotiomycetidae</taxon>
        <taxon>Eurotiales</taxon>
        <taxon>Aspergillaceae</taxon>
        <taxon>Aspergillus</taxon>
        <taxon>Aspergillus subgen. Circumdati</taxon>
    </lineage>
</organism>
<gene>
    <name evidence="2" type="ORF">BDV27DRAFT_139241</name>
</gene>
<feature type="compositionally biased region" description="Polar residues" evidence="1">
    <location>
        <begin position="18"/>
        <end position="35"/>
    </location>
</feature>
<dbReference type="AlphaFoldDB" id="A0A5N6ZL07"/>
<protein>
    <submittedName>
        <fullName evidence="2">Uncharacterized protein</fullName>
    </submittedName>
</protein>
<accession>A0A5N6ZL07</accession>
<dbReference type="RefSeq" id="XP_031920570.1">
    <property type="nucleotide sequence ID" value="XM_032069413.1"/>
</dbReference>